<evidence type="ECO:0000313" key="9">
    <source>
        <dbReference type="EMBL" id="GAX12882.1"/>
    </source>
</evidence>
<dbReference type="EMBL" id="BDSP01000057">
    <property type="protein sequence ID" value="GAX12882.1"/>
    <property type="molecule type" value="Genomic_DNA"/>
</dbReference>
<keyword evidence="6" id="KW-0315">Glutamine amidotransferase</keyword>
<dbReference type="PANTHER" id="PTHR10937:SF0">
    <property type="entry name" value="GLUTAMINE--FRUCTOSE-6-PHOSPHATE TRANSAMINASE (ISOMERIZING)"/>
    <property type="match status" value="1"/>
</dbReference>
<keyword evidence="5" id="KW-0677">Repeat</keyword>
<dbReference type="EC" id="2.6.1.16" evidence="2"/>
<evidence type="ECO:0000256" key="6">
    <source>
        <dbReference type="ARBA" id="ARBA00022962"/>
    </source>
</evidence>
<dbReference type="Pfam" id="PF13522">
    <property type="entry name" value="GATase_6"/>
    <property type="match status" value="1"/>
</dbReference>
<evidence type="ECO:0000256" key="1">
    <source>
        <dbReference type="ARBA" id="ARBA00001031"/>
    </source>
</evidence>
<reference evidence="9 10" key="1">
    <citation type="journal article" date="2015" name="Plant Cell">
        <title>Oil accumulation by the oleaginous diatom Fistulifera solaris as revealed by the genome and transcriptome.</title>
        <authorList>
            <person name="Tanaka T."/>
            <person name="Maeda Y."/>
            <person name="Veluchamy A."/>
            <person name="Tanaka M."/>
            <person name="Abida H."/>
            <person name="Marechal E."/>
            <person name="Bowler C."/>
            <person name="Muto M."/>
            <person name="Sunaga Y."/>
            <person name="Tanaka M."/>
            <person name="Yoshino T."/>
            <person name="Taniguchi T."/>
            <person name="Fukuda Y."/>
            <person name="Nemoto M."/>
            <person name="Matsumoto M."/>
            <person name="Wong P.S."/>
            <person name="Aburatani S."/>
            <person name="Fujibuchi W."/>
        </authorList>
    </citation>
    <scope>NUCLEOTIDE SEQUENCE [LARGE SCALE GENOMIC DNA]</scope>
    <source>
        <strain evidence="9 10">JPCC DA0580</strain>
    </source>
</reference>
<dbReference type="GO" id="GO:0006047">
    <property type="term" value="P:UDP-N-acetylglucosamine metabolic process"/>
    <property type="evidence" value="ECO:0007669"/>
    <property type="project" value="TreeGrafter"/>
</dbReference>
<dbReference type="FunCoup" id="A0A1Z5JG65">
    <property type="interactions" value="218"/>
</dbReference>
<dbReference type="CDD" id="cd05009">
    <property type="entry name" value="SIS_GlmS_GlmD_2"/>
    <property type="match status" value="1"/>
</dbReference>
<feature type="domain" description="SIS" evidence="8">
    <location>
        <begin position="337"/>
        <end position="480"/>
    </location>
</feature>
<dbReference type="PROSITE" id="PS51464">
    <property type="entry name" value="SIS"/>
    <property type="match status" value="2"/>
</dbReference>
<evidence type="ECO:0000259" key="8">
    <source>
        <dbReference type="PROSITE" id="PS51464"/>
    </source>
</evidence>
<organism evidence="9 10">
    <name type="scientific">Fistulifera solaris</name>
    <name type="common">Oleaginous diatom</name>
    <dbReference type="NCBI Taxonomy" id="1519565"/>
    <lineage>
        <taxon>Eukaryota</taxon>
        <taxon>Sar</taxon>
        <taxon>Stramenopiles</taxon>
        <taxon>Ochrophyta</taxon>
        <taxon>Bacillariophyta</taxon>
        <taxon>Bacillariophyceae</taxon>
        <taxon>Bacillariophycidae</taxon>
        <taxon>Naviculales</taxon>
        <taxon>Naviculaceae</taxon>
        <taxon>Fistulifera</taxon>
    </lineage>
</organism>
<dbReference type="GO" id="GO:0006487">
    <property type="term" value="P:protein N-linked glycosylation"/>
    <property type="evidence" value="ECO:0007669"/>
    <property type="project" value="TreeGrafter"/>
</dbReference>
<dbReference type="SUPFAM" id="SSF53697">
    <property type="entry name" value="SIS domain"/>
    <property type="match status" value="1"/>
</dbReference>
<dbReference type="Pfam" id="PF01380">
    <property type="entry name" value="SIS"/>
    <property type="match status" value="2"/>
</dbReference>
<dbReference type="NCBIfam" id="TIGR01135">
    <property type="entry name" value="glmS"/>
    <property type="match status" value="1"/>
</dbReference>
<evidence type="ECO:0000256" key="3">
    <source>
        <dbReference type="ARBA" id="ARBA00022576"/>
    </source>
</evidence>
<dbReference type="InterPro" id="IPR017932">
    <property type="entry name" value="GATase_2_dom"/>
</dbReference>
<keyword evidence="10" id="KW-1185">Reference proteome</keyword>
<dbReference type="InterPro" id="IPR046348">
    <property type="entry name" value="SIS_dom_sf"/>
</dbReference>
<sequence>MLRHILTKFTGTTTSRWMAVAAVTAGYSLQNEDELVSYFERKKSYCCGLVGVIGSENYSSRDFLLNGLSLLKNRGFDSAGIATMDAQGEHMTITKFASVDHGMNSIELVHTQHPITVDSMGIAHTRWATQGARTNENAHPHTDAAGRIAVVHNGNINNYDALRKELIEVHKISLQGQTDSEVLAKLIGHYYNGDNLKHAVEKALSRCDGTWGLVVMSQTQPDQLIVACHGSPMVIGVDDRRMYVASEAEAFAGLTKTVVHMEDGEIATLYADGRSLDFSRVEQVAEDEEEQRALSPAPYQHWTLKELSEAPQAAARALGFGGRLGADRVYLGGLDDQVEALKQIRHLVLAGVATSLHAAKYGELLMKRLGSVTSVAALDAAECESKDFPISEDLRETGLVVISQSGETKDGVSLVQMAKGLNIPTMSVVNAVGSTIARATKLGVYCNAGRENAVASTKAFTSQVTVLSLIALWFQQNRPNRKKQHLVEAEQLKESLMRLPMSFGASLQTHEQCKTIARKLKGKEHCFVLGKGFGEPVAQEGALKLKEFSYIHAEGYSGGSLIHGPFALLQSDLTGKQGATPVIMIILDDDHAQEMRMAAEVVKARGAQIHIITDNVALAEDLDDDPIVIPNNGYLTALAATIPLTLIAYELALIKGLNPDTPRNLAKALLVS</sequence>
<feature type="domain" description="SIS" evidence="8">
    <location>
        <begin position="516"/>
        <end position="662"/>
    </location>
</feature>
<dbReference type="AlphaFoldDB" id="A0A1Z5JG65"/>
<dbReference type="GO" id="GO:0006002">
    <property type="term" value="P:fructose 6-phosphate metabolic process"/>
    <property type="evidence" value="ECO:0007669"/>
    <property type="project" value="TreeGrafter"/>
</dbReference>
<dbReference type="GO" id="GO:0004360">
    <property type="term" value="F:glutamine-fructose-6-phosphate transaminase (isomerizing) activity"/>
    <property type="evidence" value="ECO:0007669"/>
    <property type="project" value="UniProtKB-EC"/>
</dbReference>
<dbReference type="CDD" id="cd05008">
    <property type="entry name" value="SIS_GlmS_GlmD_1"/>
    <property type="match status" value="1"/>
</dbReference>
<dbReference type="InterPro" id="IPR035466">
    <property type="entry name" value="GlmS/AgaS_SIS"/>
</dbReference>
<dbReference type="PANTHER" id="PTHR10937">
    <property type="entry name" value="GLUCOSAMINE--FRUCTOSE-6-PHOSPHATE AMINOTRANSFERASE, ISOMERIZING"/>
    <property type="match status" value="1"/>
</dbReference>
<dbReference type="OrthoDB" id="15235at2759"/>
<dbReference type="GO" id="GO:0097367">
    <property type="term" value="F:carbohydrate derivative binding"/>
    <property type="evidence" value="ECO:0007669"/>
    <property type="project" value="InterPro"/>
</dbReference>
<accession>A0A1Z5JG65</accession>
<dbReference type="SUPFAM" id="SSF56235">
    <property type="entry name" value="N-terminal nucleophile aminohydrolases (Ntn hydrolases)"/>
    <property type="match status" value="1"/>
</dbReference>
<dbReference type="Proteomes" id="UP000198406">
    <property type="component" value="Unassembled WGS sequence"/>
</dbReference>
<proteinExistence type="predicted"/>
<dbReference type="Gene3D" id="3.60.20.10">
    <property type="entry name" value="Glutamine Phosphoribosylpyrophosphate, subunit 1, domain 1"/>
    <property type="match status" value="1"/>
</dbReference>
<evidence type="ECO:0000313" key="10">
    <source>
        <dbReference type="Proteomes" id="UP000198406"/>
    </source>
</evidence>
<comment type="catalytic activity">
    <reaction evidence="1">
        <text>D-fructose 6-phosphate + L-glutamine = D-glucosamine 6-phosphate + L-glutamate</text>
        <dbReference type="Rhea" id="RHEA:13237"/>
        <dbReference type="ChEBI" id="CHEBI:29985"/>
        <dbReference type="ChEBI" id="CHEBI:58359"/>
        <dbReference type="ChEBI" id="CHEBI:58725"/>
        <dbReference type="ChEBI" id="CHEBI:61527"/>
        <dbReference type="EC" id="2.6.1.16"/>
    </reaction>
</comment>
<evidence type="ECO:0000256" key="4">
    <source>
        <dbReference type="ARBA" id="ARBA00022679"/>
    </source>
</evidence>
<keyword evidence="4 9" id="KW-0808">Transferase</keyword>
<dbReference type="InterPro" id="IPR035490">
    <property type="entry name" value="GlmS/FrlB_SIS"/>
</dbReference>
<evidence type="ECO:0000256" key="2">
    <source>
        <dbReference type="ARBA" id="ARBA00012916"/>
    </source>
</evidence>
<dbReference type="FunFam" id="3.40.50.10490:FF:000036">
    <property type="entry name" value="Glutamine-fructose-6-phosphate transaminase (Isomerizing), variant"/>
    <property type="match status" value="1"/>
</dbReference>
<name>A0A1Z5JG65_FISSO</name>
<keyword evidence="3 9" id="KW-0032">Aminotransferase</keyword>
<comment type="caution">
    <text evidence="9">The sequence shown here is derived from an EMBL/GenBank/DDBJ whole genome shotgun (WGS) entry which is preliminary data.</text>
</comment>
<protein>
    <recommendedName>
        <fullName evidence="2">glutamine--fructose-6-phosphate transaminase (isomerizing)</fullName>
        <ecNumber evidence="2">2.6.1.16</ecNumber>
    </recommendedName>
</protein>
<gene>
    <name evidence="9" type="ORF">FisN_11Hh320</name>
</gene>
<dbReference type="InterPro" id="IPR001347">
    <property type="entry name" value="SIS_dom"/>
</dbReference>
<dbReference type="InterPro" id="IPR029055">
    <property type="entry name" value="Ntn_hydrolases_N"/>
</dbReference>
<feature type="domain" description="Glutamine amidotransferase type-2" evidence="7">
    <location>
        <begin position="47"/>
        <end position="272"/>
    </location>
</feature>
<dbReference type="InParanoid" id="A0A1Z5JG65"/>
<dbReference type="InterPro" id="IPR005855">
    <property type="entry name" value="GFAT"/>
</dbReference>
<evidence type="ECO:0000259" key="7">
    <source>
        <dbReference type="PROSITE" id="PS51278"/>
    </source>
</evidence>
<dbReference type="PROSITE" id="PS51278">
    <property type="entry name" value="GATASE_TYPE_2"/>
    <property type="match status" value="1"/>
</dbReference>
<dbReference type="NCBIfam" id="NF001484">
    <property type="entry name" value="PRK00331.1"/>
    <property type="match status" value="1"/>
</dbReference>
<evidence type="ECO:0000256" key="5">
    <source>
        <dbReference type="ARBA" id="ARBA00022737"/>
    </source>
</evidence>
<dbReference type="Gene3D" id="3.40.50.10490">
    <property type="entry name" value="Glucose-6-phosphate isomerase like protein, domain 1"/>
    <property type="match status" value="2"/>
</dbReference>